<proteinExistence type="predicted"/>
<dbReference type="InterPro" id="IPR017739">
    <property type="entry name" value="T6SS-assoc_VCA0119"/>
</dbReference>
<evidence type="ECO:0000313" key="4">
    <source>
        <dbReference type="Proteomes" id="UP000278437"/>
    </source>
</evidence>
<dbReference type="PANTHER" id="PTHR37024:SF3">
    <property type="entry name" value="TYPE VI SECRETION SYSTEM PROTEIN TSSA"/>
    <property type="match status" value="1"/>
</dbReference>
<dbReference type="NCBIfam" id="TIGR03362">
    <property type="entry name" value="VI_chp_7"/>
    <property type="match status" value="1"/>
</dbReference>
<dbReference type="InterPro" id="IPR010657">
    <property type="entry name" value="ImpA_N"/>
</dbReference>
<feature type="region of interest" description="Disordered" evidence="1">
    <location>
        <begin position="179"/>
        <end position="215"/>
    </location>
</feature>
<feature type="compositionally biased region" description="Polar residues" evidence="1">
    <location>
        <begin position="186"/>
        <end position="206"/>
    </location>
</feature>
<evidence type="ECO:0000259" key="2">
    <source>
        <dbReference type="Pfam" id="PF06812"/>
    </source>
</evidence>
<evidence type="ECO:0000313" key="3">
    <source>
        <dbReference type="EMBL" id="AZQ11513.1"/>
    </source>
</evidence>
<dbReference type="Pfam" id="PF16989">
    <property type="entry name" value="T6SS_VasJ"/>
    <property type="match status" value="1"/>
</dbReference>
<dbReference type="RefSeq" id="WP_237158601.1">
    <property type="nucleotide sequence ID" value="NZ_CP020373.1"/>
</dbReference>
<evidence type="ECO:0000256" key="1">
    <source>
        <dbReference type="SAM" id="MobiDB-lite"/>
    </source>
</evidence>
<keyword evidence="4" id="KW-1185">Reference proteome</keyword>
<dbReference type="Pfam" id="PF06812">
    <property type="entry name" value="ImpA_N"/>
    <property type="match status" value="1"/>
</dbReference>
<reference evidence="4" key="1">
    <citation type="submission" date="2017-03" db="EMBL/GenBank/DDBJ databases">
        <title>Full genome sequence of a non-lethal Shewanella isolate that potentiates virulence of Vibio parahaemolyticus causing acute hepatopancreatic necrosis disease (AHPND) in shrimp.</title>
        <authorList>
            <person name="Prachumwat A."/>
            <person name="Sritunyalucksana K."/>
        </authorList>
    </citation>
    <scope>NUCLEOTIDE SEQUENCE [LARGE SCALE GENOMIC DNA]</scope>
    <source>
        <strain evidence="4">TH2012</strain>
    </source>
</reference>
<accession>A0ABN5TXK6</accession>
<sequence>MVTMVISDYVDSIVRPVSAHKPEGDRLNDDPVFDFIENQMMKVGSLAHGDVAWQEVERAAVGLLESKSKDLKLVSYLLQCLQYQSSIQRFSCGVAVLAAFMAEYWEVCHPAPGPRGALPRRRFYLQIMQRFLKSIDTVRLVDDPSQWDELHRYMDLLRQQVVAHDLPLEELNQLQSLVSQRHKEQQSQSQVNTTVPEGHQTSSSNATSTLELDSSSDKSSKQTLLKVAEFICETPSGMALGLRLRRFAVWFSIATAPENANAKGVTSLMPVSADRIADYESAVERSPDLALLRKIEQSLCLAPFWLDGHYLSARLALKLEQPVWSQAIREETQAFLGRLPTLAQMSFKDGSPFASKETLVWLNEEPRGGGGKAQYGGEAEIKDLAEQGGLVLALSALNEQLLKAKEPRDQFYLRLLGADLKHQHKLGALAQSEYQVLLEQANKTALADWEPGLMSRLTQKANIN</sequence>
<dbReference type="EMBL" id="CP020373">
    <property type="protein sequence ID" value="AZQ11513.1"/>
    <property type="molecule type" value="Genomic_DNA"/>
</dbReference>
<protein>
    <recommendedName>
        <fullName evidence="2">ImpA N-terminal domain-containing protein</fullName>
    </recommendedName>
</protein>
<gene>
    <name evidence="3" type="ORF">STH12_02435</name>
</gene>
<feature type="domain" description="ImpA N-terminal" evidence="2">
    <location>
        <begin position="15"/>
        <end position="126"/>
    </location>
</feature>
<organism evidence="3 4">
    <name type="scientific">Shewanella khirikhana</name>
    <dbReference type="NCBI Taxonomy" id="1965282"/>
    <lineage>
        <taxon>Bacteria</taxon>
        <taxon>Pseudomonadati</taxon>
        <taxon>Pseudomonadota</taxon>
        <taxon>Gammaproteobacteria</taxon>
        <taxon>Alteromonadales</taxon>
        <taxon>Shewanellaceae</taxon>
        <taxon>Shewanella</taxon>
    </lineage>
</organism>
<dbReference type="Proteomes" id="UP000278437">
    <property type="component" value="Chromosome"/>
</dbReference>
<dbReference type="PANTHER" id="PTHR37024">
    <property type="entry name" value="TYPE VI SECRETION SYSTEM DUF2094 AND IMPA-RELATED DOMAIN PROTEIN"/>
    <property type="match status" value="1"/>
</dbReference>
<name>A0ABN5TXK6_9GAMM</name>